<dbReference type="EMBL" id="JAGSND010000002">
    <property type="protein sequence ID" value="MBR0596924.1"/>
    <property type="molecule type" value="Genomic_DNA"/>
</dbReference>
<name>A0A8J7VXM4_9FIRM</name>
<reference evidence="2" key="1">
    <citation type="submission" date="2021-04" db="EMBL/GenBank/DDBJ databases">
        <title>Sinoanaerobacter chloroacetimidivorans sp. nov., an obligate anaerobic bacterium isolated from anaerobic sludge.</title>
        <authorList>
            <person name="Bao Y."/>
        </authorList>
    </citation>
    <scope>NUCLEOTIDE SEQUENCE</scope>
    <source>
        <strain evidence="2">BAD-6</strain>
    </source>
</reference>
<dbReference type="AlphaFoldDB" id="A0A8J7VXM4"/>
<proteinExistence type="predicted"/>
<evidence type="ECO:0000313" key="2">
    <source>
        <dbReference type="EMBL" id="MBR0596924.1"/>
    </source>
</evidence>
<keyword evidence="1" id="KW-0472">Membrane</keyword>
<evidence type="ECO:0000313" key="3">
    <source>
        <dbReference type="Proteomes" id="UP000675664"/>
    </source>
</evidence>
<keyword evidence="3" id="KW-1185">Reference proteome</keyword>
<accession>A0A8J7VXM4</accession>
<dbReference type="Proteomes" id="UP000675664">
    <property type="component" value="Unassembled WGS sequence"/>
</dbReference>
<keyword evidence="1" id="KW-1133">Transmembrane helix</keyword>
<feature type="transmembrane region" description="Helical" evidence="1">
    <location>
        <begin position="6"/>
        <end position="26"/>
    </location>
</feature>
<gene>
    <name evidence="2" type="ORF">KCX82_03450</name>
</gene>
<comment type="caution">
    <text evidence="2">The sequence shown here is derived from an EMBL/GenBank/DDBJ whole genome shotgun (WGS) entry which is preliminary data.</text>
</comment>
<reference evidence="2" key="2">
    <citation type="submission" date="2021-04" db="EMBL/GenBank/DDBJ databases">
        <authorList>
            <person name="Liu J."/>
        </authorList>
    </citation>
    <scope>NUCLEOTIDE SEQUENCE</scope>
    <source>
        <strain evidence="2">BAD-6</strain>
    </source>
</reference>
<keyword evidence="1" id="KW-0812">Transmembrane</keyword>
<organism evidence="2 3">
    <name type="scientific">Sinanaerobacter chloroacetimidivorans</name>
    <dbReference type="NCBI Taxonomy" id="2818044"/>
    <lineage>
        <taxon>Bacteria</taxon>
        <taxon>Bacillati</taxon>
        <taxon>Bacillota</taxon>
        <taxon>Clostridia</taxon>
        <taxon>Peptostreptococcales</taxon>
        <taxon>Anaerovoracaceae</taxon>
        <taxon>Sinanaerobacter</taxon>
    </lineage>
</organism>
<protein>
    <submittedName>
        <fullName evidence="2">Uncharacterized protein</fullName>
    </submittedName>
</protein>
<dbReference type="RefSeq" id="WP_227017057.1">
    <property type="nucleotide sequence ID" value="NZ_JAGSND010000002.1"/>
</dbReference>
<evidence type="ECO:0000256" key="1">
    <source>
        <dbReference type="SAM" id="Phobius"/>
    </source>
</evidence>
<sequence length="47" mass="5235">MKESILIALEVYFIGFVISILIAALIKGMQAVLRRVARGKEMIDEGK</sequence>